<keyword evidence="2" id="KW-1185">Reference proteome</keyword>
<protein>
    <submittedName>
        <fullName evidence="1">Uncharacterized protein</fullName>
    </submittedName>
</protein>
<dbReference type="AlphaFoldDB" id="A0A812YGU8"/>
<reference evidence="1" key="1">
    <citation type="submission" date="2021-02" db="EMBL/GenBank/DDBJ databases">
        <authorList>
            <person name="Dougan E. K."/>
            <person name="Rhodes N."/>
            <person name="Thang M."/>
            <person name="Chan C."/>
        </authorList>
    </citation>
    <scope>NUCLEOTIDE SEQUENCE</scope>
</reference>
<name>A0A812YGU8_9DINO</name>
<sequence length="107" mass="11875">MQALVCSKFHAKARSETLPLNHGNASSEILELETGLFDAKGSDFLLDQKSQCSELCAVLPFVRPVCNPLHRSRKCVITQPQVLCEMGRLDRRGWVVMSSPTPKESCT</sequence>
<accession>A0A812YGU8</accession>
<evidence type="ECO:0000313" key="2">
    <source>
        <dbReference type="Proteomes" id="UP000601435"/>
    </source>
</evidence>
<evidence type="ECO:0000313" key="1">
    <source>
        <dbReference type="EMBL" id="CAE7777773.1"/>
    </source>
</evidence>
<dbReference type="EMBL" id="CAJNJA010041775">
    <property type="protein sequence ID" value="CAE7777773.1"/>
    <property type="molecule type" value="Genomic_DNA"/>
</dbReference>
<dbReference type="Proteomes" id="UP000601435">
    <property type="component" value="Unassembled WGS sequence"/>
</dbReference>
<comment type="caution">
    <text evidence="1">The sequence shown here is derived from an EMBL/GenBank/DDBJ whole genome shotgun (WGS) entry which is preliminary data.</text>
</comment>
<proteinExistence type="predicted"/>
<organism evidence="1 2">
    <name type="scientific">Symbiodinium necroappetens</name>
    <dbReference type="NCBI Taxonomy" id="1628268"/>
    <lineage>
        <taxon>Eukaryota</taxon>
        <taxon>Sar</taxon>
        <taxon>Alveolata</taxon>
        <taxon>Dinophyceae</taxon>
        <taxon>Suessiales</taxon>
        <taxon>Symbiodiniaceae</taxon>
        <taxon>Symbiodinium</taxon>
    </lineage>
</organism>
<gene>
    <name evidence="1" type="ORF">SNEC2469_LOCUS22773</name>
</gene>